<comment type="caution">
    <text evidence="12">The sequence shown here is derived from an EMBL/GenBank/DDBJ whole genome shotgun (WGS) entry which is preliminary data.</text>
</comment>
<dbReference type="PANTHER" id="PTHR30069:SF57">
    <property type="entry name" value="TONB-DEPENDENT RECEPTOR"/>
    <property type="match status" value="1"/>
</dbReference>
<dbReference type="Gene3D" id="2.40.170.20">
    <property type="entry name" value="TonB-dependent receptor, beta-barrel domain"/>
    <property type="match status" value="1"/>
</dbReference>
<name>A0A4U1CSV6_9SPHI</name>
<keyword evidence="5 9" id="KW-0798">TonB box</keyword>
<dbReference type="InterPro" id="IPR039426">
    <property type="entry name" value="TonB-dep_rcpt-like"/>
</dbReference>
<evidence type="ECO:0000313" key="12">
    <source>
        <dbReference type="EMBL" id="TKC10626.1"/>
    </source>
</evidence>
<evidence type="ECO:0000313" key="13">
    <source>
        <dbReference type="Proteomes" id="UP000309488"/>
    </source>
</evidence>
<feature type="domain" description="TonB-dependent receptor plug" evidence="11">
    <location>
        <begin position="117"/>
        <end position="221"/>
    </location>
</feature>
<sequence length="760" mass="85114">MKRIILLVLFIFTFYNVKAQQLKIGGFVIADGAANKATVQLTALKRTAFTDSLGKFTFNELQAGTHYLKISVLGFKTFTLKVDLKSDTILSPIQLESLDERLNEVVISGTQKEVNRLESPVPVEIYTAKFFKKNPTPSIFEALQNVNGVRPQLNCNICNTGDIHINGLEGPYTMVLIDGMPIVSSLSTVYGLSGIPNALVERIEVVKGPASSLYGSEAVGGLINIITKKVQNASLFSADFMATGYAEYNADLGFKVNVNNKVSFLTGVNYFKYGNKIDHNHDGFTDVTLQDRISIFQKWNIARKENRLFSIAARYLYEDRWGGEMNWNKSFRGGDQVYGESIYTKRVELIGNYQLPIKEKMFLAFSLTNHDQDSRYGSTSYIAKQQIAFSQLTWDKKIGINDLLFGAAFRYTYYDDNTPATASNDITNQKNAPENTFLPGLFVQNEITLNKAHALLGGLRYDYNSVHGHIFTPRLAYKWSINDKNIIRLNAGTGFRVVNIFTEDHAALTGARDIVINNKLKPERTYNANLNFLKKIYLKDGSFLGLDLSAFYTYFNNRIIGDFDTNPNQIIYDNLNGYAVSKGLTANIDMAFSSGLKLTVGATYQDVGFVENGIKQNQILTEKFSGTWAVSYKITKLNLGIDYTGNIYSPMRLPLLGDLDPRRAFSPTWSIQNIQLTYDGLKGIEIYGGIKNLLNFTPNKGTPFIIARANDPFDKNVQFRPDGQVIPTPSNPYGLTFDPNYVYAPNQGIRGFLGIRLNIK</sequence>
<evidence type="ECO:0000256" key="1">
    <source>
        <dbReference type="ARBA" id="ARBA00004571"/>
    </source>
</evidence>
<comment type="similarity">
    <text evidence="8 9">Belongs to the TonB-dependent receptor family.</text>
</comment>
<evidence type="ECO:0000256" key="4">
    <source>
        <dbReference type="ARBA" id="ARBA00022692"/>
    </source>
</evidence>
<dbReference type="EMBL" id="SWBR01000002">
    <property type="protein sequence ID" value="TKC10626.1"/>
    <property type="molecule type" value="Genomic_DNA"/>
</dbReference>
<dbReference type="InterPro" id="IPR012910">
    <property type="entry name" value="Plug_dom"/>
</dbReference>
<dbReference type="InterPro" id="IPR000531">
    <property type="entry name" value="Beta-barrel_TonB"/>
</dbReference>
<comment type="subcellular location">
    <subcellularLocation>
        <location evidence="1 8">Cell outer membrane</location>
        <topology evidence="1 8">Multi-pass membrane protein</topology>
    </subcellularLocation>
</comment>
<dbReference type="PROSITE" id="PS52016">
    <property type="entry name" value="TONB_DEPENDENT_REC_3"/>
    <property type="match status" value="1"/>
</dbReference>
<evidence type="ECO:0000256" key="6">
    <source>
        <dbReference type="ARBA" id="ARBA00023136"/>
    </source>
</evidence>
<keyword evidence="13" id="KW-1185">Reference proteome</keyword>
<dbReference type="SUPFAM" id="SSF49464">
    <property type="entry name" value="Carboxypeptidase regulatory domain-like"/>
    <property type="match status" value="1"/>
</dbReference>
<keyword evidence="3 8" id="KW-1134">Transmembrane beta strand</keyword>
<dbReference type="PANTHER" id="PTHR30069">
    <property type="entry name" value="TONB-DEPENDENT OUTER MEMBRANE RECEPTOR"/>
    <property type="match status" value="1"/>
</dbReference>
<keyword evidence="7 8" id="KW-0998">Cell outer membrane</keyword>
<organism evidence="12 13">
    <name type="scientific">Pedobacter polaris</name>
    <dbReference type="NCBI Taxonomy" id="2571273"/>
    <lineage>
        <taxon>Bacteria</taxon>
        <taxon>Pseudomonadati</taxon>
        <taxon>Bacteroidota</taxon>
        <taxon>Sphingobacteriia</taxon>
        <taxon>Sphingobacteriales</taxon>
        <taxon>Sphingobacteriaceae</taxon>
        <taxon>Pedobacter</taxon>
    </lineage>
</organism>
<dbReference type="GO" id="GO:0044718">
    <property type="term" value="P:siderophore transmembrane transport"/>
    <property type="evidence" value="ECO:0007669"/>
    <property type="project" value="TreeGrafter"/>
</dbReference>
<evidence type="ECO:0000259" key="10">
    <source>
        <dbReference type="Pfam" id="PF00593"/>
    </source>
</evidence>
<dbReference type="Pfam" id="PF00593">
    <property type="entry name" value="TonB_dep_Rec_b-barrel"/>
    <property type="match status" value="1"/>
</dbReference>
<gene>
    <name evidence="12" type="ORF">FA048_10635</name>
</gene>
<dbReference type="InterPro" id="IPR008969">
    <property type="entry name" value="CarboxyPept-like_regulatory"/>
</dbReference>
<dbReference type="SUPFAM" id="SSF56935">
    <property type="entry name" value="Porins"/>
    <property type="match status" value="1"/>
</dbReference>
<dbReference type="AlphaFoldDB" id="A0A4U1CSV6"/>
<evidence type="ECO:0000256" key="2">
    <source>
        <dbReference type="ARBA" id="ARBA00022448"/>
    </source>
</evidence>
<keyword evidence="2 8" id="KW-0813">Transport</keyword>
<dbReference type="InterPro" id="IPR037066">
    <property type="entry name" value="Plug_dom_sf"/>
</dbReference>
<dbReference type="Gene3D" id="2.60.40.1120">
    <property type="entry name" value="Carboxypeptidase-like, regulatory domain"/>
    <property type="match status" value="1"/>
</dbReference>
<evidence type="ECO:0000256" key="5">
    <source>
        <dbReference type="ARBA" id="ARBA00023077"/>
    </source>
</evidence>
<dbReference type="Pfam" id="PF07715">
    <property type="entry name" value="Plug"/>
    <property type="match status" value="1"/>
</dbReference>
<dbReference type="Proteomes" id="UP000309488">
    <property type="component" value="Unassembled WGS sequence"/>
</dbReference>
<evidence type="ECO:0000256" key="7">
    <source>
        <dbReference type="ARBA" id="ARBA00023237"/>
    </source>
</evidence>
<dbReference type="Gene3D" id="2.170.130.10">
    <property type="entry name" value="TonB-dependent receptor, plug domain"/>
    <property type="match status" value="1"/>
</dbReference>
<dbReference type="Pfam" id="PF13715">
    <property type="entry name" value="CarbopepD_reg_2"/>
    <property type="match status" value="1"/>
</dbReference>
<reference evidence="12 13" key="1">
    <citation type="submission" date="2019-04" db="EMBL/GenBank/DDBJ databases">
        <title>Pedobacter sp. RP-3-22 sp. nov., isolated from Arctic soil.</title>
        <authorList>
            <person name="Dahal R.H."/>
            <person name="Kim D.-U."/>
        </authorList>
    </citation>
    <scope>NUCLEOTIDE SEQUENCE [LARGE SCALE GENOMIC DNA]</scope>
    <source>
        <strain evidence="12 13">RP-3-22</strain>
    </source>
</reference>
<dbReference type="InterPro" id="IPR036942">
    <property type="entry name" value="Beta-barrel_TonB_sf"/>
</dbReference>
<evidence type="ECO:0000259" key="11">
    <source>
        <dbReference type="Pfam" id="PF07715"/>
    </source>
</evidence>
<dbReference type="GO" id="GO:0015344">
    <property type="term" value="F:siderophore uptake transmembrane transporter activity"/>
    <property type="evidence" value="ECO:0007669"/>
    <property type="project" value="TreeGrafter"/>
</dbReference>
<proteinExistence type="inferred from homology"/>
<evidence type="ECO:0000256" key="9">
    <source>
        <dbReference type="RuleBase" id="RU003357"/>
    </source>
</evidence>
<accession>A0A4U1CSV6</accession>
<dbReference type="GO" id="GO:0009279">
    <property type="term" value="C:cell outer membrane"/>
    <property type="evidence" value="ECO:0007669"/>
    <property type="project" value="UniProtKB-SubCell"/>
</dbReference>
<evidence type="ECO:0000256" key="3">
    <source>
        <dbReference type="ARBA" id="ARBA00022452"/>
    </source>
</evidence>
<dbReference type="RefSeq" id="WP_136840641.1">
    <property type="nucleotide sequence ID" value="NZ_SWBR01000002.1"/>
</dbReference>
<keyword evidence="12" id="KW-0675">Receptor</keyword>
<keyword evidence="4 8" id="KW-0812">Transmembrane</keyword>
<keyword evidence="6 8" id="KW-0472">Membrane</keyword>
<evidence type="ECO:0000256" key="8">
    <source>
        <dbReference type="PROSITE-ProRule" id="PRU01360"/>
    </source>
</evidence>
<dbReference type="OrthoDB" id="9760333at2"/>
<protein>
    <submittedName>
        <fullName evidence="12">TonB-dependent receptor</fullName>
    </submittedName>
</protein>
<feature type="domain" description="TonB-dependent receptor-like beta-barrel" evidence="10">
    <location>
        <begin position="257"/>
        <end position="693"/>
    </location>
</feature>